<dbReference type="GO" id="GO:0004540">
    <property type="term" value="F:RNA nuclease activity"/>
    <property type="evidence" value="ECO:0007669"/>
    <property type="project" value="InterPro"/>
</dbReference>
<comment type="function">
    <text evidence="6">Toxic component of a toxin-antitoxin (TA) system. An RNase.</text>
</comment>
<dbReference type="EMBL" id="PVNH01000004">
    <property type="protein sequence ID" value="PRX48267.1"/>
    <property type="molecule type" value="Genomic_DNA"/>
</dbReference>
<dbReference type="GO" id="GO:0000287">
    <property type="term" value="F:magnesium ion binding"/>
    <property type="evidence" value="ECO:0007669"/>
    <property type="project" value="UniProtKB-UniRule"/>
</dbReference>
<keyword evidence="6" id="KW-0800">Toxin</keyword>
<feature type="domain" description="PIN" evidence="7">
    <location>
        <begin position="1"/>
        <end position="128"/>
    </location>
</feature>
<name>A0A2T0LW88_9PSEU</name>
<dbReference type="InterPro" id="IPR006226">
    <property type="entry name" value="Mtu_PIN"/>
</dbReference>
<keyword evidence="4 6" id="KW-0378">Hydrolase</keyword>
<organism evidence="8 9">
    <name type="scientific">Prauserella shujinwangii</name>
    <dbReference type="NCBI Taxonomy" id="1453103"/>
    <lineage>
        <taxon>Bacteria</taxon>
        <taxon>Bacillati</taxon>
        <taxon>Actinomycetota</taxon>
        <taxon>Actinomycetes</taxon>
        <taxon>Pseudonocardiales</taxon>
        <taxon>Pseudonocardiaceae</taxon>
        <taxon>Prauserella</taxon>
    </lineage>
</organism>
<dbReference type="SUPFAM" id="SSF88723">
    <property type="entry name" value="PIN domain-like"/>
    <property type="match status" value="1"/>
</dbReference>
<sequence>MLLDAGVWLAAVWAGHVHHPRVARWFDEQSGDLWLCRVTQMSLLRLLSNPAVLRDDALTRADAWRVVDALRNDDRVRWSGEPAQLEQVWRAISARDDNSHKLWTDDYLAAFAQVASLTLVTLDTGFARRYPSVSVETLLGADPTG</sequence>
<dbReference type="InterPro" id="IPR022907">
    <property type="entry name" value="VapC_family"/>
</dbReference>
<dbReference type="RefSeq" id="WP_106178371.1">
    <property type="nucleotide sequence ID" value="NZ_PVNH01000004.1"/>
</dbReference>
<accession>A0A2T0LW88</accession>
<dbReference type="GO" id="GO:0045926">
    <property type="term" value="P:negative regulation of growth"/>
    <property type="evidence" value="ECO:0007669"/>
    <property type="project" value="UniProtKB-ARBA"/>
</dbReference>
<dbReference type="Pfam" id="PF01850">
    <property type="entry name" value="PIN"/>
    <property type="match status" value="1"/>
</dbReference>
<feature type="binding site" evidence="6">
    <location>
        <position position="4"/>
    </location>
    <ligand>
        <name>Mg(2+)</name>
        <dbReference type="ChEBI" id="CHEBI:18420"/>
    </ligand>
</feature>
<dbReference type="OrthoDB" id="128866at2"/>
<keyword evidence="1 6" id="KW-1277">Toxin-antitoxin system</keyword>
<dbReference type="NCBIfam" id="TIGR00028">
    <property type="entry name" value="Mtu_PIN_fam"/>
    <property type="match status" value="1"/>
</dbReference>
<evidence type="ECO:0000256" key="3">
    <source>
        <dbReference type="ARBA" id="ARBA00022723"/>
    </source>
</evidence>
<dbReference type="AlphaFoldDB" id="A0A2T0LW88"/>
<evidence type="ECO:0000259" key="7">
    <source>
        <dbReference type="Pfam" id="PF01850"/>
    </source>
</evidence>
<comment type="caution">
    <text evidence="8">The sequence shown here is derived from an EMBL/GenBank/DDBJ whole genome shotgun (WGS) entry which is preliminary data.</text>
</comment>
<comment type="similarity">
    <text evidence="6">Belongs to the PINc/VapC protein family.</text>
</comment>
<evidence type="ECO:0000256" key="2">
    <source>
        <dbReference type="ARBA" id="ARBA00022722"/>
    </source>
</evidence>
<proteinExistence type="inferred from homology"/>
<dbReference type="GO" id="GO:0016788">
    <property type="term" value="F:hydrolase activity, acting on ester bonds"/>
    <property type="evidence" value="ECO:0007669"/>
    <property type="project" value="InterPro"/>
</dbReference>
<dbReference type="HAMAP" id="MF_00265">
    <property type="entry name" value="VapC_Nob1"/>
    <property type="match status" value="1"/>
</dbReference>
<keyword evidence="9" id="KW-1185">Reference proteome</keyword>
<protein>
    <recommendedName>
        <fullName evidence="6">Ribonuclease VapC</fullName>
        <shortName evidence="6">RNase VapC</shortName>
        <ecNumber evidence="6">3.1.-.-</ecNumber>
    </recommendedName>
    <alternativeName>
        <fullName evidence="6">Toxin VapC</fullName>
    </alternativeName>
</protein>
<evidence type="ECO:0000256" key="4">
    <source>
        <dbReference type="ARBA" id="ARBA00022801"/>
    </source>
</evidence>
<dbReference type="EC" id="3.1.-.-" evidence="6"/>
<reference evidence="8 9" key="1">
    <citation type="submission" date="2018-03" db="EMBL/GenBank/DDBJ databases">
        <title>Genomic Encyclopedia of Type Strains, Phase III (KMG-III): the genomes of soil and plant-associated and newly described type strains.</title>
        <authorList>
            <person name="Whitman W."/>
        </authorList>
    </citation>
    <scope>NUCLEOTIDE SEQUENCE [LARGE SCALE GENOMIC DNA]</scope>
    <source>
        <strain evidence="8 9">CGMCC 4.7125</strain>
    </source>
</reference>
<dbReference type="InterPro" id="IPR002716">
    <property type="entry name" value="PIN_dom"/>
</dbReference>
<evidence type="ECO:0000256" key="6">
    <source>
        <dbReference type="HAMAP-Rule" id="MF_00265"/>
    </source>
</evidence>
<dbReference type="Proteomes" id="UP000238362">
    <property type="component" value="Unassembled WGS sequence"/>
</dbReference>
<dbReference type="Gene3D" id="3.40.50.1010">
    <property type="entry name" value="5'-nuclease"/>
    <property type="match status" value="1"/>
</dbReference>
<evidence type="ECO:0000256" key="5">
    <source>
        <dbReference type="ARBA" id="ARBA00022842"/>
    </source>
</evidence>
<gene>
    <name evidence="6" type="primary">vapC</name>
    <name evidence="8" type="ORF">B0I33_10481</name>
</gene>
<evidence type="ECO:0000313" key="9">
    <source>
        <dbReference type="Proteomes" id="UP000238362"/>
    </source>
</evidence>
<comment type="cofactor">
    <cofactor evidence="6">
        <name>Mg(2+)</name>
        <dbReference type="ChEBI" id="CHEBI:18420"/>
    </cofactor>
</comment>
<evidence type="ECO:0000256" key="1">
    <source>
        <dbReference type="ARBA" id="ARBA00022649"/>
    </source>
</evidence>
<dbReference type="InterPro" id="IPR029060">
    <property type="entry name" value="PIN-like_dom_sf"/>
</dbReference>
<keyword evidence="2 6" id="KW-0540">Nuclease</keyword>
<keyword evidence="5 6" id="KW-0460">Magnesium</keyword>
<keyword evidence="3 6" id="KW-0479">Metal-binding</keyword>
<evidence type="ECO:0000313" key="8">
    <source>
        <dbReference type="EMBL" id="PRX48267.1"/>
    </source>
</evidence>
<dbReference type="GO" id="GO:0090729">
    <property type="term" value="F:toxin activity"/>
    <property type="evidence" value="ECO:0007669"/>
    <property type="project" value="UniProtKB-KW"/>
</dbReference>
<feature type="binding site" evidence="6">
    <location>
        <position position="105"/>
    </location>
    <ligand>
        <name>Mg(2+)</name>
        <dbReference type="ChEBI" id="CHEBI:18420"/>
    </ligand>
</feature>